<evidence type="ECO:0000313" key="1">
    <source>
        <dbReference type="EMBL" id="CAL5137482.1"/>
    </source>
</evidence>
<sequence length="112" mass="11987">MEKNNHLGCTVKVSCAMCSSVEGQCCGTLSSKMVAAWNKGMEIGDFLPILRGISYADKSVSNFVNNANAVRACMLVSIYSVDAPADSHGKCLKEPSSDCKCYALDSSQSENY</sequence>
<name>A0AAV2TQ34_CALDB</name>
<accession>A0AAV2TQ34</accession>
<organism evidence="1 2">
    <name type="scientific">Calicophoron daubneyi</name>
    <name type="common">Rumen fluke</name>
    <name type="synonym">Paramphistomum daubneyi</name>
    <dbReference type="NCBI Taxonomy" id="300641"/>
    <lineage>
        <taxon>Eukaryota</taxon>
        <taxon>Metazoa</taxon>
        <taxon>Spiralia</taxon>
        <taxon>Lophotrochozoa</taxon>
        <taxon>Platyhelminthes</taxon>
        <taxon>Trematoda</taxon>
        <taxon>Digenea</taxon>
        <taxon>Plagiorchiida</taxon>
        <taxon>Pronocephalata</taxon>
        <taxon>Paramphistomoidea</taxon>
        <taxon>Paramphistomidae</taxon>
        <taxon>Calicophoron</taxon>
    </lineage>
</organism>
<reference evidence="1" key="1">
    <citation type="submission" date="2024-06" db="EMBL/GenBank/DDBJ databases">
        <authorList>
            <person name="Liu X."/>
            <person name="Lenzi L."/>
            <person name="Haldenby T S."/>
            <person name="Uol C."/>
        </authorList>
    </citation>
    <scope>NUCLEOTIDE SEQUENCE</scope>
</reference>
<dbReference type="AlphaFoldDB" id="A0AAV2TQ34"/>
<proteinExistence type="predicted"/>
<dbReference type="Proteomes" id="UP001497525">
    <property type="component" value="Unassembled WGS sequence"/>
</dbReference>
<dbReference type="EMBL" id="CAXLJL010000401">
    <property type="protein sequence ID" value="CAL5137482.1"/>
    <property type="molecule type" value="Genomic_DNA"/>
</dbReference>
<evidence type="ECO:0000313" key="2">
    <source>
        <dbReference type="Proteomes" id="UP001497525"/>
    </source>
</evidence>
<gene>
    <name evidence="1" type="ORF">CDAUBV1_LOCUS11789</name>
</gene>
<protein>
    <submittedName>
        <fullName evidence="1">Uncharacterized protein</fullName>
    </submittedName>
</protein>
<comment type="caution">
    <text evidence="1">The sequence shown here is derived from an EMBL/GenBank/DDBJ whole genome shotgun (WGS) entry which is preliminary data.</text>
</comment>